<comment type="function">
    <text evidence="1">Binds to the IL-1 type I receptor following IL-1 engagement, triggering intracellular signaling cascades leading to transcriptional up-regulation and mRNA stabilization.</text>
</comment>
<dbReference type="GO" id="GO:0005524">
    <property type="term" value="F:ATP binding"/>
    <property type="evidence" value="ECO:0007669"/>
    <property type="project" value="UniProtKB-KW"/>
</dbReference>
<evidence type="ECO:0000256" key="7">
    <source>
        <dbReference type="SAM" id="MobiDB-lite"/>
    </source>
</evidence>
<dbReference type="Pfam" id="PF00531">
    <property type="entry name" value="Death"/>
    <property type="match status" value="1"/>
</dbReference>
<dbReference type="CDD" id="cd08795">
    <property type="entry name" value="Death_IRAK2"/>
    <property type="match status" value="1"/>
</dbReference>
<evidence type="ECO:0000259" key="8">
    <source>
        <dbReference type="PROSITE" id="PS50011"/>
    </source>
</evidence>
<evidence type="ECO:0000256" key="4">
    <source>
        <dbReference type="ARBA" id="ARBA00022741"/>
    </source>
</evidence>
<protein>
    <recommendedName>
        <fullName evidence="3">Interleukin-1 receptor-associated kinase-like 2</fullName>
    </recommendedName>
</protein>
<feature type="non-terminal residue" evidence="9">
    <location>
        <position position="1"/>
    </location>
</feature>
<comment type="subunit">
    <text evidence="6">Interacts with MYD88. IL-1 stimulation leads to the formation of a signaling complex which dissociates from the IL-1 receptor following the binding of PELI1.</text>
</comment>
<dbReference type="GO" id="GO:0007165">
    <property type="term" value="P:signal transduction"/>
    <property type="evidence" value="ECO:0007669"/>
    <property type="project" value="InterPro"/>
</dbReference>
<evidence type="ECO:0000256" key="6">
    <source>
        <dbReference type="ARBA" id="ARBA00025971"/>
    </source>
</evidence>
<comment type="caution">
    <text evidence="9">The sequence shown here is derived from an EMBL/GenBank/DDBJ whole genome shotgun (WGS) entry which is preliminary data.</text>
</comment>
<name>A0A7L4ENN5_HIRRU</name>
<sequence length="688" mass="76011">PALYIHSMPAWVLEDFCQKMDCLSDYDWMRFASYVITDQTELRKIKCMEKTGISITRELMWWWGVRLATVQQLLDLLQGLQLYRAAQVILDWTSASNVTSPEKEDPEPPKQIISVPPTEGKRREKENAISLLPSPDSSHLGAVPAGSAVSEGALYSLPAPPPPPRDLLNSLQSNPPVLSSVKPCSSSTPQQETMGDLPSGSLLWTQKEIANATNSFSDKNRICEGTFADIYKGQRNNMVFVIKRLKEAIITNDILLYVFIFQLECTSPNSTQRFFHTEVQICFRCCHINILQLLGFSVETGLHCLIYPYLPNGSLQNKLQCHNDSAPLTWEMRISISIGVVRAVEYLHNFGILHGNIKSSNVLLDENFTPKLGHSGLRLHSSDKKTEYAMMKTKVLQASLTYLPEDFVRHGQLTEKVDIFSCGVVLAEILTGIKALDEDRHPIYLKDMIADEIQTAKESSHSKVKNLEKLAAKEICCKYLDRKAGHLLEEVAVDFASSICLCLRKKNSNIAEVLEIMEMAENKLKEHYICGSSTSGFSMNTPEETDDETASLSVDVPSAEGTKEESTQAAILATGSPCAPFMGAVAPDTYGIYMSRVPCESDESSSFIWNPPEKSTEELPSHNCTNSEKVASCDYRTKQGKPDQGLQERSVACARGDGILETAAAAQGTCPQGNTDLDSLCAPQGTSA</sequence>
<dbReference type="InterPro" id="IPR000719">
    <property type="entry name" value="Prot_kinase_dom"/>
</dbReference>
<evidence type="ECO:0000313" key="10">
    <source>
        <dbReference type="Proteomes" id="UP000585317"/>
    </source>
</evidence>
<feature type="region of interest" description="Disordered" evidence="7">
    <location>
        <begin position="97"/>
        <end position="125"/>
    </location>
</feature>
<gene>
    <name evidence="9" type="primary">Irak2</name>
    <name evidence="9" type="ORF">HIRRUS_R09406</name>
</gene>
<organism evidence="9 10">
    <name type="scientific">Hirundo rustica</name>
    <name type="common">Barn swallow</name>
    <dbReference type="NCBI Taxonomy" id="43150"/>
    <lineage>
        <taxon>Eukaryota</taxon>
        <taxon>Metazoa</taxon>
        <taxon>Chordata</taxon>
        <taxon>Craniata</taxon>
        <taxon>Vertebrata</taxon>
        <taxon>Euteleostomi</taxon>
        <taxon>Archelosauria</taxon>
        <taxon>Archosauria</taxon>
        <taxon>Dinosauria</taxon>
        <taxon>Saurischia</taxon>
        <taxon>Theropoda</taxon>
        <taxon>Coelurosauria</taxon>
        <taxon>Aves</taxon>
        <taxon>Neognathae</taxon>
        <taxon>Neoaves</taxon>
        <taxon>Telluraves</taxon>
        <taxon>Australaves</taxon>
        <taxon>Passeriformes</taxon>
        <taxon>Sylvioidea</taxon>
        <taxon>Hirundinidae</taxon>
        <taxon>Hirundo</taxon>
    </lineage>
</organism>
<proteinExistence type="inferred from homology"/>
<evidence type="ECO:0000256" key="3">
    <source>
        <dbReference type="ARBA" id="ARBA00022012"/>
    </source>
</evidence>
<keyword evidence="4" id="KW-0547">Nucleotide-binding</keyword>
<dbReference type="InterPro" id="IPR011029">
    <property type="entry name" value="DEATH-like_dom_sf"/>
</dbReference>
<dbReference type="Gene3D" id="3.30.200.20">
    <property type="entry name" value="Phosphorylase Kinase, domain 1"/>
    <property type="match status" value="1"/>
</dbReference>
<dbReference type="Pfam" id="PF07714">
    <property type="entry name" value="PK_Tyr_Ser-Thr"/>
    <property type="match status" value="1"/>
</dbReference>
<dbReference type="FunFam" id="3.30.200.20:FF:000412">
    <property type="entry name" value="interleukin-1 receptor-associated kinase-like 2"/>
    <property type="match status" value="1"/>
</dbReference>
<dbReference type="PANTHER" id="PTHR27001:SF934">
    <property type="entry name" value="INTERLEUKIN-1 RECEPTOR-ASSOCIATED KINASE-LIKE 2"/>
    <property type="match status" value="1"/>
</dbReference>
<dbReference type="Gene3D" id="1.10.533.10">
    <property type="entry name" value="Death Domain, Fas"/>
    <property type="match status" value="1"/>
</dbReference>
<dbReference type="SUPFAM" id="SSF56112">
    <property type="entry name" value="Protein kinase-like (PK-like)"/>
    <property type="match status" value="1"/>
</dbReference>
<evidence type="ECO:0000313" key="9">
    <source>
        <dbReference type="EMBL" id="NXW76149.1"/>
    </source>
</evidence>
<feature type="domain" description="Protein kinase" evidence="8">
    <location>
        <begin position="216"/>
        <end position="529"/>
    </location>
</feature>
<dbReference type="FunFam" id="1.10.510.10:FF:000586">
    <property type="entry name" value="Interleukin-1 receptor-associated kinase-like 2"/>
    <property type="match status" value="1"/>
</dbReference>
<dbReference type="InterPro" id="IPR000488">
    <property type="entry name" value="Death_dom"/>
</dbReference>
<dbReference type="PANTHER" id="PTHR27001">
    <property type="entry name" value="OS01G0253100 PROTEIN"/>
    <property type="match status" value="1"/>
</dbReference>
<dbReference type="InterPro" id="IPR001245">
    <property type="entry name" value="Ser-Thr/Tyr_kinase_cat_dom"/>
</dbReference>
<dbReference type="SUPFAM" id="SSF47986">
    <property type="entry name" value="DEATH domain"/>
    <property type="match status" value="1"/>
</dbReference>
<keyword evidence="5" id="KW-0067">ATP-binding</keyword>
<dbReference type="GO" id="GO:0043123">
    <property type="term" value="P:positive regulation of canonical NF-kappaB signal transduction"/>
    <property type="evidence" value="ECO:0007669"/>
    <property type="project" value="UniProtKB-ARBA"/>
</dbReference>
<dbReference type="Gene3D" id="1.10.510.10">
    <property type="entry name" value="Transferase(Phosphotransferase) domain 1"/>
    <property type="match status" value="1"/>
</dbReference>
<dbReference type="EMBL" id="VZZX01008134">
    <property type="protein sequence ID" value="NXW76149.1"/>
    <property type="molecule type" value="Genomic_DNA"/>
</dbReference>
<evidence type="ECO:0000256" key="2">
    <source>
        <dbReference type="ARBA" id="ARBA00008718"/>
    </source>
</evidence>
<evidence type="ECO:0000256" key="1">
    <source>
        <dbReference type="ARBA" id="ARBA00002102"/>
    </source>
</evidence>
<dbReference type="PROSITE" id="PS50011">
    <property type="entry name" value="PROTEIN_KINASE_DOM"/>
    <property type="match status" value="1"/>
</dbReference>
<dbReference type="GO" id="GO:0004672">
    <property type="term" value="F:protein kinase activity"/>
    <property type="evidence" value="ECO:0007669"/>
    <property type="project" value="InterPro"/>
</dbReference>
<feature type="non-terminal residue" evidence="9">
    <location>
        <position position="688"/>
    </location>
</feature>
<dbReference type="InterPro" id="IPR042151">
    <property type="entry name" value="Death_IRAK2"/>
</dbReference>
<dbReference type="FunFam" id="1.10.533.10:FF:000030">
    <property type="entry name" value="Interleukin-1 receptor-associated kinase-like 2"/>
    <property type="match status" value="1"/>
</dbReference>
<evidence type="ECO:0000256" key="5">
    <source>
        <dbReference type="ARBA" id="ARBA00022840"/>
    </source>
</evidence>
<reference evidence="9 10" key="1">
    <citation type="submission" date="2019-09" db="EMBL/GenBank/DDBJ databases">
        <title>Bird 10,000 Genomes (B10K) Project - Family phase.</title>
        <authorList>
            <person name="Zhang G."/>
        </authorList>
    </citation>
    <scope>NUCLEOTIDE SEQUENCE [LARGE SCALE GENOMIC DNA]</scope>
    <source>
        <strain evidence="9">B10K-DU-001-67</strain>
        <tissue evidence="9">Muscle</tissue>
    </source>
</reference>
<dbReference type="InterPro" id="IPR011009">
    <property type="entry name" value="Kinase-like_dom_sf"/>
</dbReference>
<dbReference type="GO" id="GO:0031349">
    <property type="term" value="P:positive regulation of defense response"/>
    <property type="evidence" value="ECO:0007669"/>
    <property type="project" value="UniProtKB-ARBA"/>
</dbReference>
<dbReference type="GO" id="GO:0005886">
    <property type="term" value="C:plasma membrane"/>
    <property type="evidence" value="ECO:0007669"/>
    <property type="project" value="TreeGrafter"/>
</dbReference>
<dbReference type="Proteomes" id="UP000585317">
    <property type="component" value="Unassembled WGS sequence"/>
</dbReference>
<accession>A0A7L4ENN5</accession>
<dbReference type="AlphaFoldDB" id="A0A7L4ENN5"/>
<dbReference type="CDD" id="cd14157">
    <property type="entry name" value="STKc_IRAK2"/>
    <property type="match status" value="1"/>
</dbReference>
<comment type="similarity">
    <text evidence="2">Belongs to the protein kinase superfamily. TKL Ser/Thr protein kinase family. Pelle subfamily.</text>
</comment>